<keyword evidence="6" id="KW-0449">Lipoprotein</keyword>
<protein>
    <recommendedName>
        <fullName evidence="3">Endolytic peptidoglycan transglycosylase RlpA</fullName>
        <ecNumber evidence="3">4.2.2.-</ecNumber>
    </recommendedName>
</protein>
<evidence type="ECO:0000259" key="5">
    <source>
        <dbReference type="Pfam" id="PF03330"/>
    </source>
</evidence>
<comment type="similarity">
    <text evidence="3 4">Belongs to the RlpA family.</text>
</comment>
<gene>
    <name evidence="3" type="primary">rlpA</name>
    <name evidence="6" type="ORF">J2W49_004399</name>
</gene>
<dbReference type="EC" id="4.2.2.-" evidence="3"/>
<evidence type="ECO:0000256" key="4">
    <source>
        <dbReference type="RuleBase" id="RU003495"/>
    </source>
</evidence>
<organism evidence="6 7">
    <name type="scientific">Hydrogenophaga palleronii</name>
    <dbReference type="NCBI Taxonomy" id="65655"/>
    <lineage>
        <taxon>Bacteria</taxon>
        <taxon>Pseudomonadati</taxon>
        <taxon>Pseudomonadota</taxon>
        <taxon>Betaproteobacteria</taxon>
        <taxon>Burkholderiales</taxon>
        <taxon>Comamonadaceae</taxon>
        <taxon>Hydrogenophaga</taxon>
    </lineage>
</organism>
<keyword evidence="1 3" id="KW-0456">Lyase</keyword>
<dbReference type="InterPro" id="IPR009009">
    <property type="entry name" value="RlpA-like_DPBB"/>
</dbReference>
<proteinExistence type="inferred from homology"/>
<accession>A0ABU1WSY5</accession>
<dbReference type="PANTHER" id="PTHR34183">
    <property type="entry name" value="ENDOLYTIC PEPTIDOGLYCAN TRANSGLYCOSYLASE RLPA"/>
    <property type="match status" value="1"/>
</dbReference>
<dbReference type="Pfam" id="PF03330">
    <property type="entry name" value="DPBB_1"/>
    <property type="match status" value="1"/>
</dbReference>
<reference evidence="6 7" key="1">
    <citation type="submission" date="2023-07" db="EMBL/GenBank/DDBJ databases">
        <title>Sorghum-associated microbial communities from plants grown in Nebraska, USA.</title>
        <authorList>
            <person name="Schachtman D."/>
        </authorList>
    </citation>
    <scope>NUCLEOTIDE SEQUENCE [LARGE SCALE GENOMIC DNA]</scope>
    <source>
        <strain evidence="6 7">4249</strain>
    </source>
</reference>
<comment type="caution">
    <text evidence="6">The sequence shown here is derived from an EMBL/GenBank/DDBJ whole genome shotgun (WGS) entry which is preliminary data.</text>
</comment>
<dbReference type="PANTHER" id="PTHR34183:SF1">
    <property type="entry name" value="ENDOLYTIC PEPTIDOGLYCAN TRANSGLYCOSYLASE RLPA"/>
    <property type="match status" value="1"/>
</dbReference>
<dbReference type="HAMAP" id="MF_02071">
    <property type="entry name" value="RlpA"/>
    <property type="match status" value="1"/>
</dbReference>
<dbReference type="CDD" id="cd22268">
    <property type="entry name" value="DPBB_RlpA-like"/>
    <property type="match status" value="1"/>
</dbReference>
<dbReference type="InterPro" id="IPR036908">
    <property type="entry name" value="RlpA-like_sf"/>
</dbReference>
<evidence type="ECO:0000313" key="7">
    <source>
        <dbReference type="Proteomes" id="UP001265700"/>
    </source>
</evidence>
<dbReference type="SUPFAM" id="SSF50685">
    <property type="entry name" value="Barwin-like endoglucanases"/>
    <property type="match status" value="1"/>
</dbReference>
<evidence type="ECO:0000313" key="6">
    <source>
        <dbReference type="EMBL" id="MDR7152423.1"/>
    </source>
</evidence>
<dbReference type="Gene3D" id="2.40.40.10">
    <property type="entry name" value="RlpA-like domain"/>
    <property type="match status" value="1"/>
</dbReference>
<dbReference type="NCBIfam" id="TIGR00413">
    <property type="entry name" value="rlpA"/>
    <property type="match status" value="1"/>
</dbReference>
<dbReference type="EMBL" id="JAVDWU010000011">
    <property type="protein sequence ID" value="MDR7152423.1"/>
    <property type="molecule type" value="Genomic_DNA"/>
</dbReference>
<feature type="domain" description="RlpA-like protein double-psi beta-barrel" evidence="5">
    <location>
        <begin position="67"/>
        <end position="154"/>
    </location>
</feature>
<evidence type="ECO:0000256" key="2">
    <source>
        <dbReference type="ARBA" id="ARBA00023316"/>
    </source>
</evidence>
<name>A0ABU1WSY5_9BURK</name>
<evidence type="ECO:0000256" key="3">
    <source>
        <dbReference type="HAMAP-Rule" id="MF_02071"/>
    </source>
</evidence>
<evidence type="ECO:0000256" key="1">
    <source>
        <dbReference type="ARBA" id="ARBA00023239"/>
    </source>
</evidence>
<dbReference type="Proteomes" id="UP001265700">
    <property type="component" value="Unassembled WGS sequence"/>
</dbReference>
<keyword evidence="7" id="KW-1185">Reference proteome</keyword>
<dbReference type="RefSeq" id="WP_310321113.1">
    <property type="nucleotide sequence ID" value="NZ_JAVDWU010000011.1"/>
</dbReference>
<keyword evidence="2 3" id="KW-0961">Cell wall biogenesis/degradation</keyword>
<comment type="function">
    <text evidence="3">Lytic transglycosylase with a strong preference for naked glycan strands that lack stem peptides.</text>
</comment>
<dbReference type="InterPro" id="IPR034718">
    <property type="entry name" value="RlpA"/>
</dbReference>
<sequence length="158" mass="17147">MIDAPAELTFDRPHLKPSRPVARPLLLLMLSLGLWLGGCASPSAPVTLDPVELMQSGGAPDAQVIDQGLASWYGERFHGRRTASGESFDMRELTAAHKTLPFGTRVRVRNVNNGREVVVRINDRGPFSPKRVIDLSHAAASALGMLRSGVVSVQLLRE</sequence>
<dbReference type="InterPro" id="IPR012997">
    <property type="entry name" value="RplA"/>
</dbReference>